<dbReference type="InParanoid" id="A0A0G4ERN2"/>
<protein>
    <submittedName>
        <fullName evidence="2">Uncharacterized protein</fullName>
    </submittedName>
</protein>
<dbReference type="VEuPathDB" id="CryptoDB:Vbra_5370"/>
<dbReference type="EMBL" id="CDMY01000297">
    <property type="protein sequence ID" value="CEM00694.1"/>
    <property type="molecule type" value="Genomic_DNA"/>
</dbReference>
<feature type="compositionally biased region" description="Low complexity" evidence="1">
    <location>
        <begin position="104"/>
        <end position="135"/>
    </location>
</feature>
<sequence>MGNNATSEDRQLIYHALISSDIPAEDIPHCQYLHKEYASVFKRFMDEEGRITDHGAFAAWARFVKRKEYERYGFPDGFRPGDTWVSGWQVLLDGGERSAFSTRSPQSSGAPSKPSPGAEASRTASESASSIPAAPTDSNTPAGPCGLSVRSARPNTADGEREPLLVRHDATVESRRGIMGQGDKRKWE</sequence>
<organism evidence="2 3">
    <name type="scientific">Vitrella brassicaformis (strain CCMP3155)</name>
    <dbReference type="NCBI Taxonomy" id="1169540"/>
    <lineage>
        <taxon>Eukaryota</taxon>
        <taxon>Sar</taxon>
        <taxon>Alveolata</taxon>
        <taxon>Colpodellida</taxon>
        <taxon>Vitrellaceae</taxon>
        <taxon>Vitrella</taxon>
    </lineage>
</organism>
<feature type="region of interest" description="Disordered" evidence="1">
    <location>
        <begin position="96"/>
        <end position="188"/>
    </location>
</feature>
<evidence type="ECO:0000313" key="3">
    <source>
        <dbReference type="Proteomes" id="UP000041254"/>
    </source>
</evidence>
<gene>
    <name evidence="2" type="ORF">Vbra_5370</name>
</gene>
<dbReference type="AlphaFoldDB" id="A0A0G4ERN2"/>
<proteinExistence type="predicted"/>
<dbReference type="Proteomes" id="UP000041254">
    <property type="component" value="Unassembled WGS sequence"/>
</dbReference>
<name>A0A0G4ERN2_VITBC</name>
<evidence type="ECO:0000313" key="2">
    <source>
        <dbReference type="EMBL" id="CEM00694.1"/>
    </source>
</evidence>
<accession>A0A0G4ERN2</accession>
<feature type="compositionally biased region" description="Basic and acidic residues" evidence="1">
    <location>
        <begin position="158"/>
        <end position="188"/>
    </location>
</feature>
<evidence type="ECO:0000256" key="1">
    <source>
        <dbReference type="SAM" id="MobiDB-lite"/>
    </source>
</evidence>
<keyword evidence="3" id="KW-1185">Reference proteome</keyword>
<reference evidence="2 3" key="1">
    <citation type="submission" date="2014-11" db="EMBL/GenBank/DDBJ databases">
        <authorList>
            <person name="Zhu J."/>
            <person name="Qi W."/>
            <person name="Song R."/>
        </authorList>
    </citation>
    <scope>NUCLEOTIDE SEQUENCE [LARGE SCALE GENOMIC DNA]</scope>
</reference>